<protein>
    <submittedName>
        <fullName evidence="2">Transporter substrate-binding domain-containing protein</fullName>
    </submittedName>
</protein>
<gene>
    <name evidence="2" type="ORF">VCB98_06700</name>
</gene>
<feature type="chain" id="PRO_5042858800" evidence="1">
    <location>
        <begin position="28"/>
        <end position="277"/>
    </location>
</feature>
<organism evidence="2 3">
    <name type="scientific">Natronospira elongata</name>
    <dbReference type="NCBI Taxonomy" id="3110268"/>
    <lineage>
        <taxon>Bacteria</taxon>
        <taxon>Pseudomonadati</taxon>
        <taxon>Pseudomonadota</taxon>
        <taxon>Gammaproteobacteria</taxon>
        <taxon>Natronospirales</taxon>
        <taxon>Natronospiraceae</taxon>
        <taxon>Natronospira</taxon>
    </lineage>
</organism>
<dbReference type="Gene3D" id="3.40.190.10">
    <property type="entry name" value="Periplasmic binding protein-like II"/>
    <property type="match status" value="2"/>
</dbReference>
<comment type="caution">
    <text evidence="2">The sequence shown here is derived from an EMBL/GenBank/DDBJ whole genome shotgun (WGS) entry which is preliminary data.</text>
</comment>
<proteinExistence type="predicted"/>
<reference evidence="2 3" key="1">
    <citation type="submission" date="2023-12" db="EMBL/GenBank/DDBJ databases">
        <title>Whole-genome sequencing of halo(alkali)philic microorganisms from hypersaline lakes.</title>
        <authorList>
            <person name="Sorokin D.Y."/>
            <person name="Merkel A.Y."/>
            <person name="Messina E."/>
            <person name="Yakimov M."/>
        </authorList>
    </citation>
    <scope>NUCLEOTIDE SEQUENCE [LARGE SCALE GENOMIC DNA]</scope>
    <source>
        <strain evidence="2 3">AB-CW1</strain>
    </source>
</reference>
<evidence type="ECO:0000313" key="2">
    <source>
        <dbReference type="EMBL" id="MEA5445504.1"/>
    </source>
</evidence>
<keyword evidence="1" id="KW-0732">Signal</keyword>
<feature type="signal peptide" evidence="1">
    <location>
        <begin position="1"/>
        <end position="27"/>
    </location>
</feature>
<sequence>MAQNAHKLNITAGLLGLLIAFSASVSAASDSLTLAGGEEVPLSGRDLLGGGLMTELVAATYHRAGYQTSVKFQPWARAYVDTRDTYHDASFSYVRSKQRVGEMYYSRPLLRMGVKLISANNGPVAELPDGPTRLCLPIGYAVPDSIGWRLSSLRSEIIRARNMRNCLDMVGNGRAHLTVTAPIIAAHLISKNTDLDPLDDFSFHPAPETWHELHLITSRAHPDGDLLKREFNRAWETLCADGTAQSIMARHQEAFQTRIPDGWSRVELACPQPESAQ</sequence>
<dbReference type="SUPFAM" id="SSF53850">
    <property type="entry name" value="Periplasmic binding protein-like II"/>
    <property type="match status" value="1"/>
</dbReference>
<dbReference type="Proteomes" id="UP001302316">
    <property type="component" value="Unassembled WGS sequence"/>
</dbReference>
<evidence type="ECO:0000256" key="1">
    <source>
        <dbReference type="SAM" id="SignalP"/>
    </source>
</evidence>
<evidence type="ECO:0000313" key="3">
    <source>
        <dbReference type="Proteomes" id="UP001302316"/>
    </source>
</evidence>
<dbReference type="AlphaFoldDB" id="A0AAP6JG41"/>
<name>A0AAP6JG41_9GAMM</name>
<dbReference type="EMBL" id="JAYGII010000011">
    <property type="protein sequence ID" value="MEA5445504.1"/>
    <property type="molecule type" value="Genomic_DNA"/>
</dbReference>
<dbReference type="RefSeq" id="WP_346051133.1">
    <property type="nucleotide sequence ID" value="NZ_JAYGII010000011.1"/>
</dbReference>
<accession>A0AAP6JG41</accession>
<keyword evidence="3" id="KW-1185">Reference proteome</keyword>